<dbReference type="InterPro" id="IPR017482">
    <property type="entry name" value="Lambda-type_endonuclease"/>
</dbReference>
<dbReference type="RefSeq" id="WP_226826400.1">
    <property type="nucleotide sequence ID" value="NZ_BAABYW010000003.1"/>
</dbReference>
<accession>A0ABQ0BL21</accession>
<comment type="caution">
    <text evidence="3">The sequence shown here is derived from an EMBL/GenBank/DDBJ whole genome shotgun (WGS) entry which is preliminary data.</text>
</comment>
<keyword evidence="1" id="KW-0378">Hydrolase</keyword>
<reference evidence="3 4" key="1">
    <citation type="submission" date="2024-04" db="EMBL/GenBank/DDBJ databases">
        <title>Defined microbial consortia suppress multidrug-resistant proinflammatory Enterobacteriaceae via ecological control.</title>
        <authorList>
            <person name="Furuichi M."/>
            <person name="Kawaguchi T."/>
            <person name="Pust M."/>
            <person name="Yasuma K."/>
            <person name="Plichta D."/>
            <person name="Hasegawa N."/>
            <person name="Ohya T."/>
            <person name="Bhattarai S."/>
            <person name="Sasajima S."/>
            <person name="Aoto Y."/>
            <person name="Tuganbaev T."/>
            <person name="Yaginuma M."/>
            <person name="Ueda M."/>
            <person name="Okahashi N."/>
            <person name="Amafuji K."/>
            <person name="Kiridooshi Y."/>
            <person name="Sugita K."/>
            <person name="Strazar M."/>
            <person name="Skelly A."/>
            <person name="Suda W."/>
            <person name="Hattori M."/>
            <person name="Nakamoto N."/>
            <person name="Caballero S."/>
            <person name="Norman J."/>
            <person name="Olle B."/>
            <person name="Tanoue T."/>
            <person name="Arita M."/>
            <person name="Bucci V."/>
            <person name="Atarashi K."/>
            <person name="Xavier R."/>
            <person name="Honda K."/>
        </authorList>
    </citation>
    <scope>NUCLEOTIDE SEQUENCE [LARGE SCALE GENOMIC DNA]</scope>
    <source>
        <strain evidence="4">k04-0078-D8-1</strain>
    </source>
</reference>
<organism evidence="3 4">
    <name type="scientific">Blautia hominis</name>
    <dbReference type="NCBI Taxonomy" id="2025493"/>
    <lineage>
        <taxon>Bacteria</taxon>
        <taxon>Bacillati</taxon>
        <taxon>Bacillota</taxon>
        <taxon>Clostridia</taxon>
        <taxon>Lachnospirales</taxon>
        <taxon>Lachnospiraceae</taxon>
        <taxon>Blautia</taxon>
    </lineage>
</organism>
<dbReference type="InterPro" id="IPR019080">
    <property type="entry name" value="YqaJ_viral_recombinase"/>
</dbReference>
<feature type="domain" description="YqaJ viral recombinase" evidence="2">
    <location>
        <begin position="23"/>
        <end position="162"/>
    </location>
</feature>
<dbReference type="InterPro" id="IPR011335">
    <property type="entry name" value="Restrct_endonuc-II-like"/>
</dbReference>
<keyword evidence="4" id="KW-1185">Reference proteome</keyword>
<dbReference type="Pfam" id="PF09588">
    <property type="entry name" value="YqaJ"/>
    <property type="match status" value="1"/>
</dbReference>
<dbReference type="EMBL" id="BAABYW010000003">
    <property type="protein sequence ID" value="GAA6412043.1"/>
    <property type="molecule type" value="Genomic_DNA"/>
</dbReference>
<dbReference type="InterPro" id="IPR011604">
    <property type="entry name" value="PDDEXK-like_dom_sf"/>
</dbReference>
<evidence type="ECO:0000256" key="1">
    <source>
        <dbReference type="ARBA" id="ARBA00022801"/>
    </source>
</evidence>
<protein>
    <submittedName>
        <fullName evidence="3">YqaJ viral recombinase family protein</fullName>
    </submittedName>
</protein>
<dbReference type="Proteomes" id="UP001600943">
    <property type="component" value="Unassembled WGS sequence"/>
</dbReference>
<proteinExistence type="predicted"/>
<evidence type="ECO:0000259" key="2">
    <source>
        <dbReference type="Pfam" id="PF09588"/>
    </source>
</evidence>
<dbReference type="SUPFAM" id="SSF52980">
    <property type="entry name" value="Restriction endonuclease-like"/>
    <property type="match status" value="1"/>
</dbReference>
<name>A0ABQ0BL21_9FIRM</name>
<sequence length="347" mass="40330">MAALNLKYEPQIFADTSHMSREEWLRTRRDGIGGSEASIIMGVSPFATRRDLYYDKRGIKPANMDPEEENWVAKEVGNRLEELVAVMFSKKTGLEVFPDKHMYFHPLFPFMKADLDFEIYLPTGKKGILECKTTNYNCQYKWHDNAVPVNYEWQCRHYMAVMNVDVVYIACLYGNNDSEYFIRKIERDLDIEQELIKAEQEFWENYVQAGVEPPYTEAPDLVLESLRKFVGPADQKLPPITITADEKGKLEQYLALAERKAKLDKERREIEKEQKEISIPFVEQLGQCCQAVITDGSVAYRILYNPTNRKTVKKENITKLENLYPEAYADVVTESVSRTFRIRKEAA</sequence>
<dbReference type="Gene3D" id="3.90.320.10">
    <property type="match status" value="1"/>
</dbReference>
<evidence type="ECO:0000313" key="3">
    <source>
        <dbReference type="EMBL" id="GAA6412043.1"/>
    </source>
</evidence>
<dbReference type="NCBIfam" id="TIGR03033">
    <property type="entry name" value="phage_rel_nuc"/>
    <property type="match status" value="1"/>
</dbReference>
<evidence type="ECO:0000313" key="4">
    <source>
        <dbReference type="Proteomes" id="UP001600943"/>
    </source>
</evidence>
<gene>
    <name evidence="3" type="ORF">K040078D81_61600</name>
</gene>